<evidence type="ECO:0000313" key="1">
    <source>
        <dbReference type="EMBL" id="MFB6491183.1"/>
    </source>
</evidence>
<dbReference type="Proteomes" id="UP000033636">
    <property type="component" value="Unassembled WGS sequence"/>
</dbReference>
<reference evidence="1" key="1">
    <citation type="submission" date="2024-07" db="EMBL/GenBank/DDBJ databases">
        <title>Metagenome and Metagenome-Assembled Genomes of Archaea from a hot spring from the geothermal field of Los Azufres, Mexico.</title>
        <authorList>
            <person name="Marin-Paredes R."/>
            <person name="Martinez-Romero E."/>
            <person name="Servin-Garciduenas L.E."/>
        </authorList>
    </citation>
    <scope>NUCLEOTIDE SEQUENCE</scope>
</reference>
<gene>
    <name evidence="1" type="primary">hflX</name>
    <name evidence="1" type="ORF">TU35_008125</name>
</gene>
<dbReference type="EMBL" id="JZWT02000023">
    <property type="protein sequence ID" value="MFB6491183.1"/>
    <property type="molecule type" value="Genomic_DNA"/>
</dbReference>
<proteinExistence type="predicted"/>
<evidence type="ECO:0000313" key="2">
    <source>
        <dbReference type="Proteomes" id="UP000033636"/>
    </source>
</evidence>
<organism evidence="1 2">
    <name type="scientific">Thermoproteus sp. AZ2</name>
    <dbReference type="NCBI Taxonomy" id="1609232"/>
    <lineage>
        <taxon>Archaea</taxon>
        <taxon>Thermoproteota</taxon>
        <taxon>Thermoprotei</taxon>
        <taxon>Thermoproteales</taxon>
        <taxon>Thermoproteaceae</taxon>
        <taxon>Thermoproteus</taxon>
    </lineage>
</organism>
<sequence length="400" mass="45960">MRSRALLAYVGPKDRRVAKRLEEFEALVEAAHMEHVDTITQYGEQDSRFYFGRGKLEEIASKDFDILITYHSLSPIQIYNIQKFLKRDVIDRVLLILKIFEERASGLESKLQIELAKLRYQLPMVKEYVRRAKMGEQIGFLGAGEYAIDAYYRHMVDRISTIRRRLDKIRENRVSLMNKRKEAGVPEVVLTGYTSVGKTTLFNRLTKENKYVDGKPFATLDTYSRRISLWGKDVVLTDTIGFIEDLPPVLIESFYSTLEEVAGADVVLLVMDASDDDEQFAAELETSIKTLSDIGIYKDKIIPILNKIDRIQNNEIINKSKIIRKYFNYFLPASARLGVGIDVLKFFLFWRTPGYAIYEVRPPIGGLVLGDRSYLPVKAERAASVEAELSNLYIEIRRVA</sequence>
<accession>A0ACC6V298</accession>
<name>A0ACC6V298_9CREN</name>
<protein>
    <submittedName>
        <fullName evidence="1">GTPase HflX</fullName>
    </submittedName>
</protein>
<comment type="caution">
    <text evidence="1">The sequence shown here is derived from an EMBL/GenBank/DDBJ whole genome shotgun (WGS) entry which is preliminary data.</text>
</comment>